<proteinExistence type="predicted"/>
<gene>
    <name evidence="2" type="ORF">GCM10007874_28210</name>
</gene>
<evidence type="ECO:0000313" key="3">
    <source>
        <dbReference type="Proteomes" id="UP001156882"/>
    </source>
</evidence>
<dbReference type="Proteomes" id="UP001156882">
    <property type="component" value="Unassembled WGS sequence"/>
</dbReference>
<reference evidence="3" key="1">
    <citation type="journal article" date="2019" name="Int. J. Syst. Evol. Microbiol.">
        <title>The Global Catalogue of Microorganisms (GCM) 10K type strain sequencing project: providing services to taxonomists for standard genome sequencing and annotation.</title>
        <authorList>
            <consortium name="The Broad Institute Genomics Platform"/>
            <consortium name="The Broad Institute Genome Sequencing Center for Infectious Disease"/>
            <person name="Wu L."/>
            <person name="Ma J."/>
        </authorList>
    </citation>
    <scope>NUCLEOTIDE SEQUENCE [LARGE SCALE GENOMIC DNA]</scope>
    <source>
        <strain evidence="3">NBRC 101365</strain>
    </source>
</reference>
<feature type="domain" description="Bacterial virulence" evidence="1">
    <location>
        <begin position="14"/>
        <end position="200"/>
    </location>
</feature>
<protein>
    <recommendedName>
        <fullName evidence="1">Bacterial virulence domain-containing protein</fullName>
    </recommendedName>
</protein>
<dbReference type="Gene3D" id="3.40.50.1820">
    <property type="entry name" value="alpha/beta hydrolase"/>
    <property type="match status" value="1"/>
</dbReference>
<name>A0ABQ6CJ81_9HYPH</name>
<accession>A0ABQ6CJ81</accession>
<evidence type="ECO:0000313" key="2">
    <source>
        <dbReference type="EMBL" id="GLS19804.1"/>
    </source>
</evidence>
<keyword evidence="3" id="KW-1185">Reference proteome</keyword>
<comment type="caution">
    <text evidence="2">The sequence shown here is derived from an EMBL/GenBank/DDBJ whole genome shotgun (WGS) entry which is preliminary data.</text>
</comment>
<dbReference type="Pfam" id="PF06057">
    <property type="entry name" value="VirJ"/>
    <property type="match status" value="1"/>
</dbReference>
<dbReference type="SUPFAM" id="SSF53474">
    <property type="entry name" value="alpha/beta-Hydrolases"/>
    <property type="match status" value="1"/>
</dbReference>
<organism evidence="2 3">
    <name type="scientific">Labrys miyagiensis</name>
    <dbReference type="NCBI Taxonomy" id="346912"/>
    <lineage>
        <taxon>Bacteria</taxon>
        <taxon>Pseudomonadati</taxon>
        <taxon>Pseudomonadota</taxon>
        <taxon>Alphaproteobacteria</taxon>
        <taxon>Hyphomicrobiales</taxon>
        <taxon>Xanthobacteraceae</taxon>
        <taxon>Labrys</taxon>
    </lineage>
</organism>
<dbReference type="InterPro" id="IPR029058">
    <property type="entry name" value="AB_hydrolase_fold"/>
</dbReference>
<sequence>MPLELHKAARPDGTLMLLLSGDTGWGDLEETVAARANQAGVSVIGLDSRRYFFSGSTPGKLAADLQRILGFYGRAWHAPRFVLAGYSFGADALPFAWKHLPEQTRRRTELIALIGLQPAANFSISIWEMLDFPAPDDVPVETAVRDLPKHKVLCIHGVADGEACGLPVLDRATRVPRPGGHDFDGDYAAVAEAILRRLRTAR</sequence>
<dbReference type="EMBL" id="BSPC01000024">
    <property type="protein sequence ID" value="GLS19804.1"/>
    <property type="molecule type" value="Genomic_DNA"/>
</dbReference>
<evidence type="ECO:0000259" key="1">
    <source>
        <dbReference type="Pfam" id="PF06057"/>
    </source>
</evidence>
<dbReference type="InterPro" id="IPR010333">
    <property type="entry name" value="VirJ"/>
</dbReference>